<protein>
    <submittedName>
        <fullName evidence="2">Methyltransferase</fullName>
    </submittedName>
</protein>
<evidence type="ECO:0000313" key="3">
    <source>
        <dbReference type="Proteomes" id="UP001203423"/>
    </source>
</evidence>
<keyword evidence="2" id="KW-0489">Methyltransferase</keyword>
<keyword evidence="1" id="KW-0732">Signal</keyword>
<feature type="signal peptide" evidence="1">
    <location>
        <begin position="1"/>
        <end position="40"/>
    </location>
</feature>
<gene>
    <name evidence="2" type="ORF">L2764_12485</name>
</gene>
<keyword evidence="3" id="KW-1185">Reference proteome</keyword>
<dbReference type="GO" id="GO:0032259">
    <property type="term" value="P:methylation"/>
    <property type="evidence" value="ECO:0007669"/>
    <property type="project" value="UniProtKB-KW"/>
</dbReference>
<dbReference type="SUPFAM" id="SSF53335">
    <property type="entry name" value="S-adenosyl-L-methionine-dependent methyltransferases"/>
    <property type="match status" value="1"/>
</dbReference>
<dbReference type="InterPro" id="IPR029063">
    <property type="entry name" value="SAM-dependent_MTases_sf"/>
</dbReference>
<dbReference type="Proteomes" id="UP001203423">
    <property type="component" value="Unassembled WGS sequence"/>
</dbReference>
<organism evidence="2 3">
    <name type="scientific">Shewanella surugensis</name>
    <dbReference type="NCBI Taxonomy" id="212020"/>
    <lineage>
        <taxon>Bacteria</taxon>
        <taxon>Pseudomonadati</taxon>
        <taxon>Pseudomonadota</taxon>
        <taxon>Gammaproteobacteria</taxon>
        <taxon>Alteromonadales</taxon>
        <taxon>Shewanellaceae</taxon>
        <taxon>Shewanella</taxon>
    </lineage>
</organism>
<accession>A0ABT0LC99</accession>
<keyword evidence="2" id="KW-0808">Transferase</keyword>
<evidence type="ECO:0000313" key="2">
    <source>
        <dbReference type="EMBL" id="MCL1125270.1"/>
    </source>
</evidence>
<name>A0ABT0LC99_9GAMM</name>
<comment type="caution">
    <text evidence="2">The sequence shown here is derived from an EMBL/GenBank/DDBJ whole genome shotgun (WGS) entry which is preliminary data.</text>
</comment>
<evidence type="ECO:0000256" key="1">
    <source>
        <dbReference type="SAM" id="SignalP"/>
    </source>
</evidence>
<reference evidence="2 3" key="1">
    <citation type="submission" date="2022-01" db="EMBL/GenBank/DDBJ databases">
        <title>Whole genome-based taxonomy of the Shewanellaceae.</title>
        <authorList>
            <person name="Martin-Rodriguez A.J."/>
        </authorList>
    </citation>
    <scope>NUCLEOTIDE SEQUENCE [LARGE SCALE GENOMIC DNA]</scope>
    <source>
        <strain evidence="2 3">DSM 17177</strain>
    </source>
</reference>
<dbReference type="Gene3D" id="3.40.50.150">
    <property type="entry name" value="Vaccinia Virus protein VP39"/>
    <property type="match status" value="1"/>
</dbReference>
<feature type="chain" id="PRO_5046978629" evidence="1">
    <location>
        <begin position="41"/>
        <end position="295"/>
    </location>
</feature>
<dbReference type="EMBL" id="JAKIKS010000044">
    <property type="protein sequence ID" value="MCL1125270.1"/>
    <property type="molecule type" value="Genomic_DNA"/>
</dbReference>
<dbReference type="InterPro" id="IPR016980">
    <property type="entry name" value="S-AdoMet-dep_MeTrfase_Alr7345"/>
</dbReference>
<dbReference type="GO" id="GO:0008168">
    <property type="term" value="F:methyltransferase activity"/>
    <property type="evidence" value="ECO:0007669"/>
    <property type="project" value="UniProtKB-KW"/>
</dbReference>
<sequence length="295" mass="32787">MMFLSKVSNVNVSRAVKPLALLPLLSVGLLLSSVSFQALSATDPIDAKDPLLLAVKSDFRTPNNVQRDTYRHPYETLEFFGVKPTDTVVELWPGGGWYAEILAPYLNNNGHYIGAIFDSNPKDEAQKNGYRATSAKKFNTWIENNKTHVSQAEVVTFDPPSYYSLGQNNSADVVLTFRNLHNWAMKDYLLPVFQSAYKVLKPGGIFGVVEHRGKEGMLANSGYMEQDEVIALAKKVGFTLAASSEVNANVADMKDYPNGVWSLPPRLKGGDTDKQKYLDIGESDRMTLKFIKPTR</sequence>
<dbReference type="PIRSF" id="PIRSF031679">
    <property type="entry name" value="Mtase_Alr7345_prd"/>
    <property type="match status" value="1"/>
</dbReference>
<proteinExistence type="predicted"/>